<dbReference type="Proteomes" id="UP001597058">
    <property type="component" value="Unassembled WGS sequence"/>
</dbReference>
<comment type="caution">
    <text evidence="1">The sequence shown here is derived from an EMBL/GenBank/DDBJ whole genome shotgun (WGS) entry which is preliminary data.</text>
</comment>
<accession>A0ABW3XX67</accession>
<evidence type="ECO:0000313" key="2">
    <source>
        <dbReference type="Proteomes" id="UP001597058"/>
    </source>
</evidence>
<evidence type="ECO:0008006" key="3">
    <source>
        <dbReference type="Google" id="ProtNLM"/>
    </source>
</evidence>
<proteinExistence type="predicted"/>
<reference evidence="2" key="1">
    <citation type="journal article" date="2019" name="Int. J. Syst. Evol. Microbiol.">
        <title>The Global Catalogue of Microorganisms (GCM) 10K type strain sequencing project: providing services to taxonomists for standard genome sequencing and annotation.</title>
        <authorList>
            <consortium name="The Broad Institute Genomics Platform"/>
            <consortium name="The Broad Institute Genome Sequencing Center for Infectious Disease"/>
            <person name="Wu L."/>
            <person name="Ma J."/>
        </authorList>
    </citation>
    <scope>NUCLEOTIDE SEQUENCE [LARGE SCALE GENOMIC DNA]</scope>
    <source>
        <strain evidence="2">CGMCC 4.7020</strain>
    </source>
</reference>
<organism evidence="1 2">
    <name type="scientific">Streptomyces kaempferi</name>
    <dbReference type="NCBI Taxonomy" id="333725"/>
    <lineage>
        <taxon>Bacteria</taxon>
        <taxon>Bacillati</taxon>
        <taxon>Actinomycetota</taxon>
        <taxon>Actinomycetes</taxon>
        <taxon>Kitasatosporales</taxon>
        <taxon>Streptomycetaceae</taxon>
        <taxon>Streptomyces</taxon>
    </lineage>
</organism>
<keyword evidence="2" id="KW-1185">Reference proteome</keyword>
<protein>
    <recommendedName>
        <fullName evidence="3">ABM domain-containing protein</fullName>
    </recommendedName>
</protein>
<sequence>MPTLLDLLQSLDEQPAEAVIYAAKPWTAASDAAVAAFDAPPPNRPYLLEVVLAQDVLEVWSSWRDGARPNALEKCQAVIHYAEHDAYLDVH</sequence>
<gene>
    <name evidence="1" type="ORF">ACFQ5X_49910</name>
</gene>
<evidence type="ECO:0000313" key="1">
    <source>
        <dbReference type="EMBL" id="MFD1313760.1"/>
    </source>
</evidence>
<dbReference type="EMBL" id="JBHTMM010000260">
    <property type="protein sequence ID" value="MFD1313760.1"/>
    <property type="molecule type" value="Genomic_DNA"/>
</dbReference>
<name>A0ABW3XX67_9ACTN</name>
<dbReference type="RefSeq" id="WP_381238937.1">
    <property type="nucleotide sequence ID" value="NZ_JBHSKH010000063.1"/>
</dbReference>